<dbReference type="InterPro" id="IPR036754">
    <property type="entry name" value="YbaK/aa-tRNA-synt-asso_dom_sf"/>
</dbReference>
<name>A0ABU8SN76_9LACO</name>
<accession>A0ABU8SN76</accession>
<protein>
    <submittedName>
        <fullName evidence="4">YbaK/EbsC family protein</fullName>
    </submittedName>
</protein>
<keyword evidence="2" id="KW-0648">Protein biosynthesis</keyword>
<evidence type="ECO:0000256" key="1">
    <source>
        <dbReference type="ARBA" id="ARBA00010201"/>
    </source>
</evidence>
<evidence type="ECO:0000313" key="4">
    <source>
        <dbReference type="EMBL" id="MEJ6400888.1"/>
    </source>
</evidence>
<dbReference type="RefSeq" id="WP_339960742.1">
    <property type="nucleotide sequence ID" value="NZ_JAWMWH010000003.1"/>
</dbReference>
<gene>
    <name evidence="4" type="ORF">R4146_06995</name>
</gene>
<dbReference type="InterPro" id="IPR007214">
    <property type="entry name" value="YbaK/aa-tRNA-synth-assoc-dom"/>
</dbReference>
<dbReference type="Gene3D" id="3.90.960.10">
    <property type="entry name" value="YbaK/aminoacyl-tRNA synthetase-associated domain"/>
    <property type="match status" value="1"/>
</dbReference>
<organism evidence="4 5">
    <name type="scientific">Nicoliella lavandulae</name>
    <dbReference type="NCBI Taxonomy" id="3082954"/>
    <lineage>
        <taxon>Bacteria</taxon>
        <taxon>Bacillati</taxon>
        <taxon>Bacillota</taxon>
        <taxon>Bacilli</taxon>
        <taxon>Lactobacillales</taxon>
        <taxon>Lactobacillaceae</taxon>
        <taxon>Nicoliella</taxon>
    </lineage>
</organism>
<dbReference type="Proteomes" id="UP001370590">
    <property type="component" value="Unassembled WGS sequence"/>
</dbReference>
<dbReference type="EMBL" id="JAWMWH010000003">
    <property type="protein sequence ID" value="MEJ6400888.1"/>
    <property type="molecule type" value="Genomic_DNA"/>
</dbReference>
<sequence length="158" mass="18309">MNQDLKQLFNNLEIPFKLVEHQPIYTIQDAQNLNLDDNVLEIKNLFLHNQNKSKYYLFSMPANLRIPLKELASMTNDKHLSFVSEPELMDKLGTYPGSVSILNAVNDHDKSVIYYVAKSILQNHHVAYHPNQNDQTIIFDGNRIKDILNGYQFKSFEG</sequence>
<evidence type="ECO:0000313" key="5">
    <source>
        <dbReference type="Proteomes" id="UP001370590"/>
    </source>
</evidence>
<dbReference type="SUPFAM" id="SSF55826">
    <property type="entry name" value="YbaK/ProRS associated domain"/>
    <property type="match status" value="1"/>
</dbReference>
<comment type="caution">
    <text evidence="4">The sequence shown here is derived from an EMBL/GenBank/DDBJ whole genome shotgun (WGS) entry which is preliminary data.</text>
</comment>
<comment type="similarity">
    <text evidence="1">Belongs to the PRORSD1 family.</text>
</comment>
<keyword evidence="5" id="KW-1185">Reference proteome</keyword>
<evidence type="ECO:0000256" key="2">
    <source>
        <dbReference type="ARBA" id="ARBA00022917"/>
    </source>
</evidence>
<dbReference type="PANTHER" id="PTHR31423">
    <property type="entry name" value="YBAK DOMAIN-CONTAINING PROTEIN"/>
    <property type="match status" value="1"/>
</dbReference>
<evidence type="ECO:0000259" key="3">
    <source>
        <dbReference type="Pfam" id="PF04073"/>
    </source>
</evidence>
<reference evidence="4 5" key="1">
    <citation type="submission" date="2023-10" db="EMBL/GenBank/DDBJ databases">
        <title>Nicoliella lavandulae sp. nov. isolated from Lavandula angustifolia flowers.</title>
        <authorList>
            <person name="Alcantara C."/>
            <person name="Zuniga M."/>
            <person name="Landete J.M."/>
            <person name="Monedero V."/>
        </authorList>
    </citation>
    <scope>NUCLEOTIDE SEQUENCE [LARGE SCALE GENOMIC DNA]</scope>
    <source>
        <strain evidence="4 5">Es01</strain>
    </source>
</reference>
<proteinExistence type="inferred from homology"/>
<dbReference type="InterPro" id="IPR040285">
    <property type="entry name" value="ProX/PRXD1"/>
</dbReference>
<dbReference type="PANTHER" id="PTHR31423:SF3">
    <property type="entry name" value="PROLYL-TRNA SYNTHETASE ASSOCIATED DOMAIN-CONTAINING PROTEIN 1-RELATED"/>
    <property type="match status" value="1"/>
</dbReference>
<feature type="domain" description="YbaK/aminoacyl-tRNA synthetase-associated" evidence="3">
    <location>
        <begin position="21"/>
        <end position="144"/>
    </location>
</feature>
<dbReference type="Pfam" id="PF04073">
    <property type="entry name" value="tRNA_edit"/>
    <property type="match status" value="1"/>
</dbReference>